<sequence>MNKFNFGEYKENNILNTKNELSNGNVLKDEENLNIENQLYNEFELEIDDEIISNLTSRVYNKNIRHKIIKVNNLMDENLYKYIVNNEESEEKESSHISNNSIHNDDKKKNISINSSNELYKNEIEENKNTCIYEEYNNLNKMKIMKCLNENINVHNNRKKNVLYLCYDEKNDECDICDRYIKNYMSNMQASNSLNIKNLNDLDDYFFILGSTSNSRKYILKKSNLNFLSIHIKIDEKKIGCRKSHDPFTLTSNISIAKGLKLLNIIKNNTKLRNRILELSKNKRLLLLVGDEVIYCNNKIYEKPKDEKEAYDFLKSYNNNKCFSYSCITLIDFKTERIITGIDESVIKICDMNDNIINKILEDLSIYFCAGALKIENTFMHKYINEIKGNIDSIFGLSINLLFHLVNFL</sequence>
<reference evidence="3 4" key="1">
    <citation type="submission" date="2015-04" db="EMBL/GenBank/DDBJ databases">
        <authorList>
            <consortium name="Pathogen Informatics"/>
        </authorList>
    </citation>
    <scope>NUCLEOTIDE SEQUENCE [LARGE SCALE GENOMIC DNA]</scope>
    <source>
        <strain evidence="3 4">SGS1</strain>
    </source>
</reference>
<dbReference type="InterPro" id="IPR003697">
    <property type="entry name" value="Maf-like"/>
</dbReference>
<gene>
    <name evidence="3" type="ORF">PRELSG_0703600</name>
</gene>
<dbReference type="Pfam" id="PF02545">
    <property type="entry name" value="Maf"/>
    <property type="match status" value="1"/>
</dbReference>
<dbReference type="Proteomes" id="UP000220158">
    <property type="component" value="Chromosome 7"/>
</dbReference>
<accession>A0A1J1H3E7</accession>
<keyword evidence="1" id="KW-0378">Hydrolase</keyword>
<dbReference type="OrthoDB" id="10267058at2759"/>
<dbReference type="SUPFAM" id="SSF52972">
    <property type="entry name" value="ITPase-like"/>
    <property type="match status" value="1"/>
</dbReference>
<dbReference type="PANTHER" id="PTHR43213:SF4">
    <property type="entry name" value="7-METHYL-GTP PYROPHOSPHATASE"/>
    <property type="match status" value="1"/>
</dbReference>
<dbReference type="AlphaFoldDB" id="A0A1J1H3E7"/>
<dbReference type="GeneID" id="39735373"/>
<dbReference type="OMA" id="CRKSHDP"/>
<keyword evidence="4" id="KW-1185">Reference proteome</keyword>
<dbReference type="EMBL" id="LN835302">
    <property type="protein sequence ID" value="CRG99272.1"/>
    <property type="molecule type" value="Genomic_DNA"/>
</dbReference>
<dbReference type="InterPro" id="IPR029001">
    <property type="entry name" value="ITPase-like_fam"/>
</dbReference>
<evidence type="ECO:0000313" key="3">
    <source>
        <dbReference type="EMBL" id="CRG99272.1"/>
    </source>
</evidence>
<dbReference type="PANTHER" id="PTHR43213">
    <property type="entry name" value="BIFUNCTIONAL DTTP/UTP PYROPHOSPHATASE/METHYLTRANSFERASE PROTEIN-RELATED"/>
    <property type="match status" value="1"/>
</dbReference>
<evidence type="ECO:0000256" key="2">
    <source>
        <dbReference type="SAM" id="MobiDB-lite"/>
    </source>
</evidence>
<dbReference type="VEuPathDB" id="PlasmoDB:PRELSG_0703600"/>
<dbReference type="Gene3D" id="3.90.950.10">
    <property type="match status" value="1"/>
</dbReference>
<dbReference type="RefSeq" id="XP_028532279.1">
    <property type="nucleotide sequence ID" value="XM_028675718.1"/>
</dbReference>
<protein>
    <submittedName>
        <fullName evidence="3">Maf-like protein, putative</fullName>
    </submittedName>
</protein>
<name>A0A1J1H3E7_PLARL</name>
<feature type="region of interest" description="Disordered" evidence="2">
    <location>
        <begin position="90"/>
        <end position="109"/>
    </location>
</feature>
<dbReference type="GO" id="GO:0047429">
    <property type="term" value="F:nucleoside triphosphate diphosphatase activity"/>
    <property type="evidence" value="ECO:0007669"/>
    <property type="project" value="InterPro"/>
</dbReference>
<evidence type="ECO:0000313" key="4">
    <source>
        <dbReference type="Proteomes" id="UP000220158"/>
    </source>
</evidence>
<organism evidence="3 4">
    <name type="scientific">Plasmodium relictum</name>
    <dbReference type="NCBI Taxonomy" id="85471"/>
    <lineage>
        <taxon>Eukaryota</taxon>
        <taxon>Sar</taxon>
        <taxon>Alveolata</taxon>
        <taxon>Apicomplexa</taxon>
        <taxon>Aconoidasida</taxon>
        <taxon>Haemosporida</taxon>
        <taxon>Plasmodiidae</taxon>
        <taxon>Plasmodium</taxon>
        <taxon>Plasmodium (Haemamoeba)</taxon>
    </lineage>
</organism>
<dbReference type="KEGG" id="prel:PRELSG_0703600"/>
<evidence type="ECO:0000256" key="1">
    <source>
        <dbReference type="ARBA" id="ARBA00022801"/>
    </source>
</evidence>
<proteinExistence type="predicted"/>